<evidence type="ECO:0000256" key="2">
    <source>
        <dbReference type="ARBA" id="ARBA00009685"/>
    </source>
</evidence>
<evidence type="ECO:0000313" key="16">
    <source>
        <dbReference type="EMBL" id="MBC8542733.1"/>
    </source>
</evidence>
<feature type="binding site" description="in other chain" evidence="10">
    <location>
        <begin position="253"/>
        <end position="254"/>
    </location>
    <ligand>
        <name>ATP</name>
        <dbReference type="ChEBI" id="CHEBI:30616"/>
        <note>ligand shared between two neighboring subunits</note>
    </ligand>
</feature>
<dbReference type="PANTHER" id="PTHR11964">
    <property type="entry name" value="S-ADENOSYLMETHIONINE SYNTHETASE"/>
    <property type="match status" value="1"/>
</dbReference>
<evidence type="ECO:0000256" key="12">
    <source>
        <dbReference type="RuleBase" id="RU004462"/>
    </source>
</evidence>
<dbReference type="GO" id="GO:0004478">
    <property type="term" value="F:methionine adenosyltransferase activity"/>
    <property type="evidence" value="ECO:0007669"/>
    <property type="project" value="UniProtKB-UniRule"/>
</dbReference>
<feature type="binding site" description="in other chain" evidence="10">
    <location>
        <position position="278"/>
    </location>
    <ligand>
        <name>L-methionine</name>
        <dbReference type="ChEBI" id="CHEBI:57844"/>
        <note>ligand shared between two neighboring subunits</note>
    </ligand>
</feature>
<keyword evidence="8 10" id="KW-0460">Magnesium</keyword>
<comment type="catalytic activity">
    <reaction evidence="10">
        <text>L-methionine + ATP + H2O = S-adenosyl-L-methionine + phosphate + diphosphate</text>
        <dbReference type="Rhea" id="RHEA:21080"/>
        <dbReference type="ChEBI" id="CHEBI:15377"/>
        <dbReference type="ChEBI" id="CHEBI:30616"/>
        <dbReference type="ChEBI" id="CHEBI:33019"/>
        <dbReference type="ChEBI" id="CHEBI:43474"/>
        <dbReference type="ChEBI" id="CHEBI:57844"/>
        <dbReference type="ChEBI" id="CHEBI:59789"/>
        <dbReference type="EC" id="2.5.1.6"/>
    </reaction>
</comment>
<accession>A0A926I0R7</accession>
<comment type="caution">
    <text evidence="16">The sequence shown here is derived from an EMBL/GenBank/DDBJ whole genome shotgun (WGS) entry which is preliminary data.</text>
</comment>
<comment type="cofactor">
    <cofactor evidence="10">
        <name>K(+)</name>
        <dbReference type="ChEBI" id="CHEBI:29103"/>
    </cofactor>
    <text evidence="10">Binds 1 potassium ion per subunit.</text>
</comment>
<feature type="binding site" description="in other chain" evidence="10">
    <location>
        <position position="57"/>
    </location>
    <ligand>
        <name>L-methionine</name>
        <dbReference type="ChEBI" id="CHEBI:57844"/>
        <note>ligand shared between two neighboring subunits</note>
    </ligand>
</feature>
<dbReference type="GO" id="GO:0005737">
    <property type="term" value="C:cytoplasm"/>
    <property type="evidence" value="ECO:0007669"/>
    <property type="project" value="UniProtKB-SubCell"/>
</dbReference>
<dbReference type="CDD" id="cd18079">
    <property type="entry name" value="S-AdoMet_synt"/>
    <property type="match status" value="1"/>
</dbReference>
<evidence type="ECO:0000259" key="15">
    <source>
        <dbReference type="Pfam" id="PF02773"/>
    </source>
</evidence>
<dbReference type="Pfam" id="PF00438">
    <property type="entry name" value="S-AdoMet_synt_N"/>
    <property type="match status" value="1"/>
</dbReference>
<keyword evidence="10" id="KW-0963">Cytoplasm</keyword>
<dbReference type="SUPFAM" id="SSF55973">
    <property type="entry name" value="S-adenosylmethionine synthetase"/>
    <property type="match status" value="3"/>
</dbReference>
<dbReference type="InterPro" id="IPR022631">
    <property type="entry name" value="ADOMET_SYNTHASE_CS"/>
</dbReference>
<evidence type="ECO:0000313" key="17">
    <source>
        <dbReference type="Proteomes" id="UP000657006"/>
    </source>
</evidence>
<reference evidence="16" key="1">
    <citation type="submission" date="2020-08" db="EMBL/GenBank/DDBJ databases">
        <title>Genome public.</title>
        <authorList>
            <person name="Liu C."/>
            <person name="Sun Q."/>
        </authorList>
    </citation>
    <scope>NUCLEOTIDE SEQUENCE</scope>
    <source>
        <strain evidence="16">NSJ-32</strain>
    </source>
</reference>
<keyword evidence="9 10" id="KW-0630">Potassium</keyword>
<dbReference type="GO" id="GO:0006556">
    <property type="term" value="P:S-adenosylmethionine biosynthetic process"/>
    <property type="evidence" value="ECO:0007669"/>
    <property type="project" value="UniProtKB-UniRule"/>
</dbReference>
<dbReference type="PIRSF" id="PIRSF000497">
    <property type="entry name" value="MAT"/>
    <property type="match status" value="1"/>
</dbReference>
<dbReference type="InterPro" id="IPR002133">
    <property type="entry name" value="S-AdoMet_synthetase"/>
</dbReference>
<keyword evidence="17" id="KW-1185">Reference proteome</keyword>
<feature type="domain" description="S-adenosylmethionine synthetase central" evidence="14">
    <location>
        <begin position="123"/>
        <end position="239"/>
    </location>
</feature>
<feature type="binding site" evidence="10">
    <location>
        <position position="274"/>
    </location>
    <ligand>
        <name>ATP</name>
        <dbReference type="ChEBI" id="CHEBI:30616"/>
        <note>ligand shared between two neighboring subunits</note>
    </ligand>
</feature>
<feature type="binding site" evidence="10">
    <location>
        <position position="270"/>
    </location>
    <ligand>
        <name>ATP</name>
        <dbReference type="ChEBI" id="CHEBI:30616"/>
        <note>ligand shared between two neighboring subunits</note>
    </ligand>
</feature>
<dbReference type="EMBL" id="JACRSQ010000004">
    <property type="protein sequence ID" value="MBC8542733.1"/>
    <property type="molecule type" value="Genomic_DNA"/>
</dbReference>
<dbReference type="EC" id="2.5.1.6" evidence="10"/>
<keyword evidence="4 10" id="KW-0808">Transferase</keyword>
<dbReference type="RefSeq" id="WP_177719338.1">
    <property type="nucleotide sequence ID" value="NZ_JACRSQ010000004.1"/>
</dbReference>
<feature type="domain" description="S-adenosylmethionine synthetase C-terminal" evidence="15">
    <location>
        <begin position="242"/>
        <end position="380"/>
    </location>
</feature>
<evidence type="ECO:0000256" key="3">
    <source>
        <dbReference type="ARBA" id="ARBA00022563"/>
    </source>
</evidence>
<dbReference type="AlphaFoldDB" id="A0A926I0R7"/>
<keyword evidence="5 10" id="KW-0479">Metal-binding</keyword>
<comment type="subcellular location">
    <subcellularLocation>
        <location evidence="10 11">Cytoplasm</location>
    </subcellularLocation>
</comment>
<dbReference type="Pfam" id="PF02773">
    <property type="entry name" value="S-AdoMet_synt_C"/>
    <property type="match status" value="1"/>
</dbReference>
<feature type="binding site" evidence="10">
    <location>
        <position position="18"/>
    </location>
    <ligand>
        <name>Mg(2+)</name>
        <dbReference type="ChEBI" id="CHEBI:18420"/>
    </ligand>
</feature>
<evidence type="ECO:0000259" key="14">
    <source>
        <dbReference type="Pfam" id="PF02772"/>
    </source>
</evidence>
<dbReference type="FunFam" id="3.30.300.10:FF:000003">
    <property type="entry name" value="S-adenosylmethionine synthase"/>
    <property type="match status" value="1"/>
</dbReference>
<comment type="subunit">
    <text evidence="10">Homotetramer; dimer of dimers.</text>
</comment>
<keyword evidence="3 10" id="KW-0554">One-carbon metabolism</keyword>
<keyword evidence="7 10" id="KW-0067">ATP-binding</keyword>
<dbReference type="GO" id="GO:0006730">
    <property type="term" value="P:one-carbon metabolic process"/>
    <property type="evidence" value="ECO:0007669"/>
    <property type="project" value="UniProtKB-KW"/>
</dbReference>
<feature type="binding site" description="in other chain" evidence="10">
    <location>
        <position position="16"/>
    </location>
    <ligand>
        <name>ATP</name>
        <dbReference type="ChEBI" id="CHEBI:30616"/>
        <note>ligand shared between two neighboring subunits</note>
    </ligand>
</feature>
<feature type="domain" description="S-adenosylmethionine synthetase N-terminal" evidence="13">
    <location>
        <begin position="5"/>
        <end position="101"/>
    </location>
</feature>
<dbReference type="GO" id="GO:0005524">
    <property type="term" value="F:ATP binding"/>
    <property type="evidence" value="ECO:0007669"/>
    <property type="project" value="UniProtKB-UniRule"/>
</dbReference>
<comment type="similarity">
    <text evidence="2 10 12">Belongs to the AdoMet synthase family.</text>
</comment>
<dbReference type="InterPro" id="IPR022628">
    <property type="entry name" value="S-AdoMet_synt_N"/>
</dbReference>
<evidence type="ECO:0000256" key="6">
    <source>
        <dbReference type="ARBA" id="ARBA00022741"/>
    </source>
</evidence>
<proteinExistence type="inferred from homology"/>
<dbReference type="InterPro" id="IPR022630">
    <property type="entry name" value="S-AdoMet_synt_C"/>
</dbReference>
<feature type="region of interest" description="Flexible loop" evidence="10">
    <location>
        <begin position="100"/>
        <end position="110"/>
    </location>
</feature>
<comment type="cofactor">
    <cofactor evidence="10">
        <name>Mg(2+)</name>
        <dbReference type="ChEBI" id="CHEBI:18420"/>
    </cofactor>
    <text evidence="10">Binds 2 divalent ions per subunit.</text>
</comment>
<dbReference type="GO" id="GO:0000287">
    <property type="term" value="F:magnesium ion binding"/>
    <property type="evidence" value="ECO:0007669"/>
    <property type="project" value="UniProtKB-UniRule"/>
</dbReference>
<name>A0A926I0R7_9FIRM</name>
<dbReference type="Pfam" id="PF02772">
    <property type="entry name" value="S-AdoMet_synt_M"/>
    <property type="match status" value="1"/>
</dbReference>
<sequence length="394" mass="43454">MNQHKLYTSESVTEGHPDKLCDKISDAILDAYLAGDPQARVACETAAAKDSLTIIGEITSHHSVDIVKTAKRVALEVGYISDELGFDGNTCSFHTCIHSQSDDISRGVSKARDAEESAFYSKTGAGDQGMMFGYACTDTDELMPAPIYYAHKLCRQLSAVRKQGILPYLGPDGKSMVTVRYEENKPVNIETIVISTQHRADVEQKKIFDDLVQHVIHPIIPQQLLSDDTKIYVNPTGRFAKGGPAADAGLTGRKIIVDTYGGIGRHGGGAFSGKDPTKVDRTGAYAARYVAKNIVAANIAKRCEVQIAYVIGMAKPVSVYIDTFGTSQYEEEKISRAVQAIFDLRPAAIIDQFQMRRPIYEQLSAYGHFGREDLELPWEKTDKVDEIREMLYCQ</sequence>
<dbReference type="Proteomes" id="UP000657006">
    <property type="component" value="Unassembled WGS sequence"/>
</dbReference>
<evidence type="ECO:0000256" key="11">
    <source>
        <dbReference type="RuleBase" id="RU000542"/>
    </source>
</evidence>
<dbReference type="PROSITE" id="PS00376">
    <property type="entry name" value="ADOMET_SYNTHASE_1"/>
    <property type="match status" value="1"/>
</dbReference>
<evidence type="ECO:0000256" key="7">
    <source>
        <dbReference type="ARBA" id="ARBA00022840"/>
    </source>
</evidence>
<gene>
    <name evidence="10" type="primary">metK</name>
    <name evidence="16" type="ORF">H8730_04125</name>
</gene>
<protein>
    <recommendedName>
        <fullName evidence="10">S-adenosylmethionine synthase</fullName>
        <shortName evidence="10">AdoMet synthase</shortName>
        <ecNumber evidence="10">2.5.1.6</ecNumber>
    </recommendedName>
    <alternativeName>
        <fullName evidence="10">MAT</fullName>
    </alternativeName>
    <alternativeName>
        <fullName evidence="10">Methionine adenosyltransferase</fullName>
    </alternativeName>
</protein>
<dbReference type="NCBIfam" id="TIGR01034">
    <property type="entry name" value="metK"/>
    <property type="match status" value="1"/>
</dbReference>
<dbReference type="PROSITE" id="PS00377">
    <property type="entry name" value="ADOMET_SYNTHASE_2"/>
    <property type="match status" value="1"/>
</dbReference>
<keyword evidence="6 10" id="KW-0547">Nucleotide-binding</keyword>
<feature type="binding site" evidence="10">
    <location>
        <position position="247"/>
    </location>
    <ligand>
        <name>ATP</name>
        <dbReference type="ChEBI" id="CHEBI:30616"/>
        <note>ligand shared between two neighboring subunits</note>
    </ligand>
</feature>
<feature type="binding site" description="in other chain" evidence="10">
    <location>
        <position position="100"/>
    </location>
    <ligand>
        <name>L-methionine</name>
        <dbReference type="ChEBI" id="CHEBI:57844"/>
        <note>ligand shared between two neighboring subunits</note>
    </ligand>
</feature>
<feature type="binding site" description="in other chain" evidence="10">
    <location>
        <begin position="238"/>
        <end position="239"/>
    </location>
    <ligand>
        <name>ATP</name>
        <dbReference type="ChEBI" id="CHEBI:30616"/>
        <note>ligand shared between two neighboring subunits</note>
    </ligand>
</feature>
<comment type="pathway">
    <text evidence="1 10">Amino-acid biosynthesis; S-adenosyl-L-methionine biosynthesis; S-adenosyl-L-methionine from L-methionine: step 1/1.</text>
</comment>
<evidence type="ECO:0000256" key="9">
    <source>
        <dbReference type="ARBA" id="ARBA00022958"/>
    </source>
</evidence>
<dbReference type="InterPro" id="IPR022636">
    <property type="entry name" value="S-AdoMet_synthetase_sfam"/>
</dbReference>
<comment type="function">
    <text evidence="10">Catalyzes the formation of S-adenosylmethionine (AdoMet) from methionine and ATP. The overall synthetic reaction is composed of two sequential steps, AdoMet formation and the subsequent tripolyphosphate hydrolysis which occurs prior to release of AdoMet from the enzyme.</text>
</comment>
<dbReference type="InterPro" id="IPR022629">
    <property type="entry name" value="S-AdoMet_synt_central"/>
</dbReference>
<evidence type="ECO:0000256" key="5">
    <source>
        <dbReference type="ARBA" id="ARBA00022723"/>
    </source>
</evidence>
<feature type="binding site" description="in other chain" evidence="10">
    <location>
        <begin position="172"/>
        <end position="174"/>
    </location>
    <ligand>
        <name>ATP</name>
        <dbReference type="ChEBI" id="CHEBI:30616"/>
        <note>ligand shared between two neighboring subunits</note>
    </ligand>
</feature>
<evidence type="ECO:0000256" key="10">
    <source>
        <dbReference type="HAMAP-Rule" id="MF_00086"/>
    </source>
</evidence>
<evidence type="ECO:0000259" key="13">
    <source>
        <dbReference type="Pfam" id="PF00438"/>
    </source>
</evidence>
<organism evidence="16 17">
    <name type="scientific">Bianquea renquensis</name>
    <dbReference type="NCBI Taxonomy" id="2763661"/>
    <lineage>
        <taxon>Bacteria</taxon>
        <taxon>Bacillati</taxon>
        <taxon>Bacillota</taxon>
        <taxon>Clostridia</taxon>
        <taxon>Eubacteriales</taxon>
        <taxon>Bianqueaceae</taxon>
        <taxon>Bianquea</taxon>
    </lineage>
</organism>
<evidence type="ECO:0000256" key="4">
    <source>
        <dbReference type="ARBA" id="ARBA00022679"/>
    </source>
</evidence>
<dbReference type="Gene3D" id="3.30.300.10">
    <property type="match status" value="3"/>
</dbReference>
<feature type="binding site" evidence="10">
    <location>
        <position position="247"/>
    </location>
    <ligand>
        <name>L-methionine</name>
        <dbReference type="ChEBI" id="CHEBI:57844"/>
        <note>ligand shared between two neighboring subunits</note>
    </ligand>
</feature>
<evidence type="ECO:0000256" key="8">
    <source>
        <dbReference type="ARBA" id="ARBA00022842"/>
    </source>
</evidence>
<feature type="binding site" evidence="10">
    <location>
        <position position="44"/>
    </location>
    <ligand>
        <name>K(+)</name>
        <dbReference type="ChEBI" id="CHEBI:29103"/>
    </ligand>
</feature>
<evidence type="ECO:0000256" key="1">
    <source>
        <dbReference type="ARBA" id="ARBA00005224"/>
    </source>
</evidence>
<dbReference type="HAMAP" id="MF_00086">
    <property type="entry name" value="S_AdoMet_synth1"/>
    <property type="match status" value="1"/>
</dbReference>